<evidence type="ECO:0000256" key="1">
    <source>
        <dbReference type="SAM" id="MobiDB-lite"/>
    </source>
</evidence>
<dbReference type="AlphaFoldDB" id="A0A4R4XGE2"/>
<keyword evidence="4" id="KW-1185">Reference proteome</keyword>
<dbReference type="OrthoDB" id="3078806at2"/>
<proteinExistence type="predicted"/>
<organism evidence="3 4">
    <name type="scientific">Kribbella turkmenica</name>
    <dbReference type="NCBI Taxonomy" id="2530375"/>
    <lineage>
        <taxon>Bacteria</taxon>
        <taxon>Bacillati</taxon>
        <taxon>Actinomycetota</taxon>
        <taxon>Actinomycetes</taxon>
        <taxon>Propionibacteriales</taxon>
        <taxon>Kribbellaceae</taxon>
        <taxon>Kribbella</taxon>
    </lineage>
</organism>
<gene>
    <name evidence="3" type="ORF">E1218_02470</name>
</gene>
<reference evidence="3 4" key="1">
    <citation type="submission" date="2019-02" db="EMBL/GenBank/DDBJ databases">
        <title>Draft genome sequences of novel Actinobacteria.</title>
        <authorList>
            <person name="Sahin N."/>
            <person name="Ay H."/>
            <person name="Saygin H."/>
        </authorList>
    </citation>
    <scope>NUCLEOTIDE SEQUENCE [LARGE SCALE GENOMIC DNA]</scope>
    <source>
        <strain evidence="3 4">16K104</strain>
    </source>
</reference>
<feature type="region of interest" description="Disordered" evidence="1">
    <location>
        <begin position="1"/>
        <end position="20"/>
    </location>
</feature>
<dbReference type="SUPFAM" id="SSF53474">
    <property type="entry name" value="alpha/beta-Hydrolases"/>
    <property type="match status" value="1"/>
</dbReference>
<feature type="domain" description="DUF6351" evidence="2">
    <location>
        <begin position="51"/>
        <end position="725"/>
    </location>
</feature>
<feature type="region of interest" description="Disordered" evidence="1">
    <location>
        <begin position="418"/>
        <end position="437"/>
    </location>
</feature>
<evidence type="ECO:0000313" key="4">
    <source>
        <dbReference type="Proteomes" id="UP000295172"/>
    </source>
</evidence>
<sequence>MSKNMGTSSSGPPTGHHRRTRRRIAAVALLTVAAPVVITQTSAAGGVTPVITVLSNRADLVSGGNALVEVNVQSHSDSGRVRMSLNGEDVTDAFARQPGNRYVGLVTGLRDGKNELIARGARGNSQRGAKLTITNHSAQGPIFSGPQVQPWICGTEHFGLGAATGPGCDAPTRFEFFYKSTDPTKTALQPYDPANPAPDVAKTTTDKGLTVPYVVRRERGVINRGIYDIAVLFDPRESSSSVSAQQAWNGKLYWPMGGGCGPDHEQRGLGIMDVLNVPNGQARDLTLGKGFAVGASTLTTLGNNCNDVVGAETVMMVKEHMAETYGPVRFTVGLGGSGGSMLSYLIAANYPGLFDGIIPFASFPDMWTIDGYFVDCHILAEYFARTSPHLWQDADQKRAVHGMGGPACETMAQLGMTDEADGPSQTQGASPIRWWDPTEACTGSPGEPDWAYDPLTNPAGVRCTVQDFQARVFGYRASDGFANRPFDSVGLQYGLHALIDGKITPQQFVDLNAKVGGRDIDYRRTTQRMQADLAGLRNAYRSGRVVHGSHLTDLPIIDMPLALNDGLHVSIYSQVTRARIIAANRRADNHAIWKLAVSEARREGIQVEVWAAALSTMDEWLSAIEVDTSHASMNVKVVRNKPVQARDSCWVAGKQTEACDLPDYADPRLVAGRPLTNDIFKCQLKALNWRDYGGVTFTASQKETLRAAFPTGVCDWDNPGVQQQKPQGSWLTYSQVVGGERLGPPPHSVPVKR</sequence>
<dbReference type="EMBL" id="SMKR01000006">
    <property type="protein sequence ID" value="TDD30008.1"/>
    <property type="molecule type" value="Genomic_DNA"/>
</dbReference>
<dbReference type="InterPro" id="IPR029058">
    <property type="entry name" value="AB_hydrolase_fold"/>
</dbReference>
<name>A0A4R4XGE2_9ACTN</name>
<comment type="caution">
    <text evidence="3">The sequence shown here is derived from an EMBL/GenBank/DDBJ whole genome shotgun (WGS) entry which is preliminary data.</text>
</comment>
<dbReference type="RefSeq" id="WP_132315747.1">
    <property type="nucleotide sequence ID" value="NZ_SMKR01000006.1"/>
</dbReference>
<accession>A0A4R4XGE2</accession>
<evidence type="ECO:0000259" key="2">
    <source>
        <dbReference type="Pfam" id="PF19878"/>
    </source>
</evidence>
<dbReference type="Proteomes" id="UP000295172">
    <property type="component" value="Unassembled WGS sequence"/>
</dbReference>
<evidence type="ECO:0000313" key="3">
    <source>
        <dbReference type="EMBL" id="TDD30008.1"/>
    </source>
</evidence>
<dbReference type="Pfam" id="PF19878">
    <property type="entry name" value="DUF6351"/>
    <property type="match status" value="1"/>
</dbReference>
<dbReference type="InterPro" id="IPR045556">
    <property type="entry name" value="DUF6351"/>
</dbReference>
<feature type="compositionally biased region" description="Polar residues" evidence="1">
    <location>
        <begin position="1"/>
        <end position="10"/>
    </location>
</feature>
<protein>
    <recommendedName>
        <fullName evidence="2">DUF6351 domain-containing protein</fullName>
    </recommendedName>
</protein>